<feature type="compositionally biased region" description="Basic and acidic residues" evidence="1">
    <location>
        <begin position="89"/>
        <end position="99"/>
    </location>
</feature>
<proteinExistence type="predicted"/>
<feature type="compositionally biased region" description="Polar residues" evidence="1">
    <location>
        <begin position="75"/>
        <end position="88"/>
    </location>
</feature>
<evidence type="ECO:0000313" key="3">
    <source>
        <dbReference type="Proteomes" id="UP000054097"/>
    </source>
</evidence>
<dbReference type="EMBL" id="KN824289">
    <property type="protein sequence ID" value="KIM29240.1"/>
    <property type="molecule type" value="Genomic_DNA"/>
</dbReference>
<sequence>KHHVIPKHEANYYRERGPARNVVGQGASSTSSDLRHYGPDITSTWNPNAVYGNTISTSIPEPVVDAPTEIPKNPWETSSRPDIIQNRQEIGRTRIRDARLNASAGPSKLSQRSLSKRLEKRLATPSGPSPQGSGTDTRFSQPPFIFPNPSVAEDMNRVESQPHPHTPSQIQSFPVGDHYWPLQFDALDQFRSYAGDPANGLNQIPPSVVEPELQERRGSTYAFTGQNMGALRPHANPERDALYMQMRDGLPGHDPPAPVRSMIQGESGFGPSQSTSITGPNLATTTSDRHFVNDTSYHQWRGSQNSVPYTAMRKESSPYTAVPPSNDIWPSY</sequence>
<keyword evidence="3" id="KW-1185">Reference proteome</keyword>
<feature type="compositionally biased region" description="Polar residues" evidence="1">
    <location>
        <begin position="129"/>
        <end position="140"/>
    </location>
</feature>
<evidence type="ECO:0000256" key="1">
    <source>
        <dbReference type="SAM" id="MobiDB-lite"/>
    </source>
</evidence>
<dbReference type="HOGENOM" id="CLU_838274_0_0_1"/>
<dbReference type="Proteomes" id="UP000054097">
    <property type="component" value="Unassembled WGS sequence"/>
</dbReference>
<gene>
    <name evidence="2" type="ORF">M408DRAFT_23042</name>
</gene>
<reference evidence="2 3" key="1">
    <citation type="submission" date="2014-04" db="EMBL/GenBank/DDBJ databases">
        <authorList>
            <consortium name="DOE Joint Genome Institute"/>
            <person name="Kuo A."/>
            <person name="Zuccaro A."/>
            <person name="Kohler A."/>
            <person name="Nagy L.G."/>
            <person name="Floudas D."/>
            <person name="Copeland A."/>
            <person name="Barry K.W."/>
            <person name="Cichocki N."/>
            <person name="Veneault-Fourrey C."/>
            <person name="LaButti K."/>
            <person name="Lindquist E.A."/>
            <person name="Lipzen A."/>
            <person name="Lundell T."/>
            <person name="Morin E."/>
            <person name="Murat C."/>
            <person name="Sun H."/>
            <person name="Tunlid A."/>
            <person name="Henrissat B."/>
            <person name="Grigoriev I.V."/>
            <person name="Hibbett D.S."/>
            <person name="Martin F."/>
            <person name="Nordberg H.P."/>
            <person name="Cantor M.N."/>
            <person name="Hua S.X."/>
        </authorList>
    </citation>
    <scope>NUCLEOTIDE SEQUENCE [LARGE SCALE GENOMIC DNA]</scope>
    <source>
        <strain evidence="2 3">MAFF 305830</strain>
    </source>
</reference>
<reference evidence="3" key="2">
    <citation type="submission" date="2015-01" db="EMBL/GenBank/DDBJ databases">
        <title>Evolutionary Origins and Diversification of the Mycorrhizal Mutualists.</title>
        <authorList>
            <consortium name="DOE Joint Genome Institute"/>
            <consortium name="Mycorrhizal Genomics Consortium"/>
            <person name="Kohler A."/>
            <person name="Kuo A."/>
            <person name="Nagy L.G."/>
            <person name="Floudas D."/>
            <person name="Copeland A."/>
            <person name="Barry K.W."/>
            <person name="Cichocki N."/>
            <person name="Veneault-Fourrey C."/>
            <person name="LaButti K."/>
            <person name="Lindquist E.A."/>
            <person name="Lipzen A."/>
            <person name="Lundell T."/>
            <person name="Morin E."/>
            <person name="Murat C."/>
            <person name="Riley R."/>
            <person name="Ohm R."/>
            <person name="Sun H."/>
            <person name="Tunlid A."/>
            <person name="Henrissat B."/>
            <person name="Grigoriev I.V."/>
            <person name="Hibbett D.S."/>
            <person name="Martin F."/>
        </authorList>
    </citation>
    <scope>NUCLEOTIDE SEQUENCE [LARGE SCALE GENOMIC DNA]</scope>
    <source>
        <strain evidence="3">MAFF 305830</strain>
    </source>
</reference>
<accession>A0A0C3AXI0</accession>
<organism evidence="2 3">
    <name type="scientific">Serendipita vermifera MAFF 305830</name>
    <dbReference type="NCBI Taxonomy" id="933852"/>
    <lineage>
        <taxon>Eukaryota</taxon>
        <taxon>Fungi</taxon>
        <taxon>Dikarya</taxon>
        <taxon>Basidiomycota</taxon>
        <taxon>Agaricomycotina</taxon>
        <taxon>Agaricomycetes</taxon>
        <taxon>Sebacinales</taxon>
        <taxon>Serendipitaceae</taxon>
        <taxon>Serendipita</taxon>
    </lineage>
</organism>
<evidence type="ECO:0000313" key="2">
    <source>
        <dbReference type="EMBL" id="KIM29240.1"/>
    </source>
</evidence>
<feature type="non-terminal residue" evidence="2">
    <location>
        <position position="1"/>
    </location>
</feature>
<dbReference type="AlphaFoldDB" id="A0A0C3AXI0"/>
<protein>
    <submittedName>
        <fullName evidence="2">Uncharacterized protein</fullName>
    </submittedName>
</protein>
<name>A0A0C3AXI0_SERVB</name>
<feature type="region of interest" description="Disordered" evidence="1">
    <location>
        <begin position="62"/>
        <end position="150"/>
    </location>
</feature>